<evidence type="ECO:0000313" key="3">
    <source>
        <dbReference type="Proteomes" id="UP000193920"/>
    </source>
</evidence>
<dbReference type="EMBL" id="MCOG01000256">
    <property type="protein sequence ID" value="ORY21921.1"/>
    <property type="molecule type" value="Genomic_DNA"/>
</dbReference>
<evidence type="ECO:0000256" key="1">
    <source>
        <dbReference type="SAM" id="MobiDB-lite"/>
    </source>
</evidence>
<feature type="compositionally biased region" description="Low complexity" evidence="1">
    <location>
        <begin position="274"/>
        <end position="286"/>
    </location>
</feature>
<accession>A0A1Y2AH77</accession>
<dbReference type="Proteomes" id="UP000193920">
    <property type="component" value="Unassembled WGS sequence"/>
</dbReference>
<proteinExistence type="predicted"/>
<feature type="compositionally biased region" description="Acidic residues" evidence="1">
    <location>
        <begin position="226"/>
        <end position="235"/>
    </location>
</feature>
<organism evidence="2 3">
    <name type="scientific">Neocallimastix californiae</name>
    <dbReference type="NCBI Taxonomy" id="1754190"/>
    <lineage>
        <taxon>Eukaryota</taxon>
        <taxon>Fungi</taxon>
        <taxon>Fungi incertae sedis</taxon>
        <taxon>Chytridiomycota</taxon>
        <taxon>Chytridiomycota incertae sedis</taxon>
        <taxon>Neocallimastigomycetes</taxon>
        <taxon>Neocallimastigales</taxon>
        <taxon>Neocallimastigaceae</taxon>
        <taxon>Neocallimastix</taxon>
    </lineage>
</organism>
<feature type="compositionally biased region" description="Basic and acidic residues" evidence="1">
    <location>
        <begin position="236"/>
        <end position="266"/>
    </location>
</feature>
<dbReference type="OrthoDB" id="10469596at2759"/>
<sequence length="349" mass="41030">MNNILENCNLNRFSFMNYKDPYQELSIKNFFVASYEDANTPLSNENIKYECEILLSMIKVFDENQQIYWEDVSENVENILYQPNRILAYDIRPGGFLSFKAPENYFSPTLIEMEVLTSHTHWTIELLDSSNNIINTVTIDDENLSMNSWTTIKKEFDREASKEDLLRSFKIYHDSKNSENFLIRYLSFHPFSPPIETSIEGDESCCEVKYCDCEVVYETIYIDEDDDISNYENEDDINKEKETDEKENNNKDKEISEKDNNSKDEEQGNENGESTETNKSNINNNETDNKNKEDNYKEIDNNEANDNTNEIDNTNKREYTDDNDNYKNGEIQKRSLLKRIGSFLNNLNI</sequence>
<reference evidence="2 3" key="1">
    <citation type="submission" date="2016-08" db="EMBL/GenBank/DDBJ databases">
        <title>A Parts List for Fungal Cellulosomes Revealed by Comparative Genomics.</title>
        <authorList>
            <consortium name="DOE Joint Genome Institute"/>
            <person name="Haitjema C.H."/>
            <person name="Gilmore S.P."/>
            <person name="Henske J.K."/>
            <person name="Solomon K.V."/>
            <person name="De Groot R."/>
            <person name="Kuo A."/>
            <person name="Mondo S.J."/>
            <person name="Salamov A.A."/>
            <person name="Labutti K."/>
            <person name="Zhao Z."/>
            <person name="Chiniquy J."/>
            <person name="Barry K."/>
            <person name="Brewer H.M."/>
            <person name="Purvine S.O."/>
            <person name="Wright A.T."/>
            <person name="Boxma B."/>
            <person name="Van Alen T."/>
            <person name="Hackstein J.H."/>
            <person name="Baker S.E."/>
            <person name="Grigoriev I.V."/>
            <person name="O'Malley M.A."/>
        </authorList>
    </citation>
    <scope>NUCLEOTIDE SEQUENCE [LARGE SCALE GENOMIC DNA]</scope>
    <source>
        <strain evidence="2 3">G1</strain>
    </source>
</reference>
<feature type="region of interest" description="Disordered" evidence="1">
    <location>
        <begin position="226"/>
        <end position="330"/>
    </location>
</feature>
<keyword evidence="3" id="KW-1185">Reference proteome</keyword>
<feature type="compositionally biased region" description="Basic and acidic residues" evidence="1">
    <location>
        <begin position="287"/>
        <end position="300"/>
    </location>
</feature>
<feature type="compositionally biased region" description="Basic and acidic residues" evidence="1">
    <location>
        <begin position="313"/>
        <end position="330"/>
    </location>
</feature>
<dbReference type="AlphaFoldDB" id="A0A1Y2AH77"/>
<evidence type="ECO:0000313" key="2">
    <source>
        <dbReference type="EMBL" id="ORY21921.1"/>
    </source>
</evidence>
<comment type="caution">
    <text evidence="2">The sequence shown here is derived from an EMBL/GenBank/DDBJ whole genome shotgun (WGS) entry which is preliminary data.</text>
</comment>
<name>A0A1Y2AH77_9FUNG</name>
<protein>
    <submittedName>
        <fullName evidence="2">Uncharacterized protein</fullName>
    </submittedName>
</protein>
<gene>
    <name evidence="2" type="ORF">LY90DRAFT_676053</name>
</gene>